<evidence type="ECO:0000256" key="2">
    <source>
        <dbReference type="ARBA" id="ARBA00023125"/>
    </source>
</evidence>
<dbReference type="CDD" id="cd07377">
    <property type="entry name" value="WHTH_GntR"/>
    <property type="match status" value="1"/>
</dbReference>
<organism evidence="5 6">
    <name type="scientific">Lampropedia puyangensis</name>
    <dbReference type="NCBI Taxonomy" id="1330072"/>
    <lineage>
        <taxon>Bacteria</taxon>
        <taxon>Pseudomonadati</taxon>
        <taxon>Pseudomonadota</taxon>
        <taxon>Betaproteobacteria</taxon>
        <taxon>Burkholderiales</taxon>
        <taxon>Comamonadaceae</taxon>
        <taxon>Lampropedia</taxon>
    </lineage>
</organism>
<dbReference type="InterPro" id="IPR036390">
    <property type="entry name" value="WH_DNA-bd_sf"/>
</dbReference>
<dbReference type="OrthoDB" id="8680857at2"/>
<evidence type="ECO:0000313" key="5">
    <source>
        <dbReference type="EMBL" id="THU00309.1"/>
    </source>
</evidence>
<dbReference type="Pfam" id="PF07729">
    <property type="entry name" value="FCD"/>
    <property type="match status" value="1"/>
</dbReference>
<dbReference type="Gene3D" id="1.20.120.530">
    <property type="entry name" value="GntR ligand-binding domain-like"/>
    <property type="match status" value="1"/>
</dbReference>
<accession>A0A4S8F0B1</accession>
<dbReference type="SUPFAM" id="SSF48008">
    <property type="entry name" value="GntR ligand-binding domain-like"/>
    <property type="match status" value="1"/>
</dbReference>
<dbReference type="InterPro" id="IPR008920">
    <property type="entry name" value="TF_FadR/GntR_C"/>
</dbReference>
<evidence type="ECO:0000256" key="3">
    <source>
        <dbReference type="ARBA" id="ARBA00023163"/>
    </source>
</evidence>
<proteinExistence type="predicted"/>
<dbReference type="PANTHER" id="PTHR43537">
    <property type="entry name" value="TRANSCRIPTIONAL REGULATOR, GNTR FAMILY"/>
    <property type="match status" value="1"/>
</dbReference>
<dbReference type="SMART" id="SM00895">
    <property type="entry name" value="FCD"/>
    <property type="match status" value="1"/>
</dbReference>
<dbReference type="RefSeq" id="WP_136573833.1">
    <property type="nucleotide sequence ID" value="NZ_STFG01000011.1"/>
</dbReference>
<dbReference type="PROSITE" id="PS50949">
    <property type="entry name" value="HTH_GNTR"/>
    <property type="match status" value="1"/>
</dbReference>
<gene>
    <name evidence="5" type="ORF">E9531_10695</name>
</gene>
<keyword evidence="2" id="KW-0238">DNA-binding</keyword>
<keyword evidence="6" id="KW-1185">Reference proteome</keyword>
<dbReference type="InterPro" id="IPR011711">
    <property type="entry name" value="GntR_C"/>
</dbReference>
<dbReference type="Gene3D" id="1.10.10.10">
    <property type="entry name" value="Winged helix-like DNA-binding domain superfamily/Winged helix DNA-binding domain"/>
    <property type="match status" value="1"/>
</dbReference>
<keyword evidence="1" id="KW-0805">Transcription regulation</keyword>
<dbReference type="Pfam" id="PF00392">
    <property type="entry name" value="GntR"/>
    <property type="match status" value="1"/>
</dbReference>
<name>A0A4S8F0B1_9BURK</name>
<evidence type="ECO:0000259" key="4">
    <source>
        <dbReference type="PROSITE" id="PS50949"/>
    </source>
</evidence>
<dbReference type="Proteomes" id="UP000308917">
    <property type="component" value="Unassembled WGS sequence"/>
</dbReference>
<dbReference type="SMART" id="SM00345">
    <property type="entry name" value="HTH_GNTR"/>
    <property type="match status" value="1"/>
</dbReference>
<keyword evidence="3" id="KW-0804">Transcription</keyword>
<dbReference type="PANTHER" id="PTHR43537:SF45">
    <property type="entry name" value="GNTR FAMILY REGULATORY PROTEIN"/>
    <property type="match status" value="1"/>
</dbReference>
<feature type="domain" description="HTH gntR-type" evidence="4">
    <location>
        <begin position="22"/>
        <end position="89"/>
    </location>
</feature>
<dbReference type="AlphaFoldDB" id="A0A4S8F0B1"/>
<sequence length="252" mass="28738">MRKPLSHEYSELDSPVADVPRASRADEVYQRLKADISKFFLVPGDRFTEGGICERLQVSRTPVRQALYRLQQEGYVEVLFRAGWRVLPIDFRRFEELYDVRKLLEVGAVRRLCIEPAGLLQSACYDELASIWLAPAAQRELDPVLVGGLDEAFHCALVAAVGNREMARVHRDLTDHIRMIRRLDFTWAARIESTYDEHGRILRAIVARRGDEAARLLGAHITASQAEVRKITLHQIYMAKRQSEAVRDSGAQ</sequence>
<dbReference type="EMBL" id="STFG01000011">
    <property type="protein sequence ID" value="THU00309.1"/>
    <property type="molecule type" value="Genomic_DNA"/>
</dbReference>
<dbReference type="InterPro" id="IPR036388">
    <property type="entry name" value="WH-like_DNA-bd_sf"/>
</dbReference>
<dbReference type="GO" id="GO:0003677">
    <property type="term" value="F:DNA binding"/>
    <property type="evidence" value="ECO:0007669"/>
    <property type="project" value="UniProtKB-KW"/>
</dbReference>
<comment type="caution">
    <text evidence="5">The sequence shown here is derived from an EMBL/GenBank/DDBJ whole genome shotgun (WGS) entry which is preliminary data.</text>
</comment>
<protein>
    <submittedName>
        <fullName evidence="5">GntR family transcriptional regulator</fullName>
    </submittedName>
</protein>
<evidence type="ECO:0000256" key="1">
    <source>
        <dbReference type="ARBA" id="ARBA00023015"/>
    </source>
</evidence>
<reference evidence="5 6" key="1">
    <citation type="journal article" date="2015" name="Antonie Van Leeuwenhoek">
        <title>Lampropedia puyangensis sp. nov., isolated from symptomatic bark of Populus ? euramericana canker and emended description of Lampropedia hyalina (Ehrenberg 1832) Lee et al. 2004.</title>
        <authorList>
            <person name="Li Y."/>
            <person name="Wang T."/>
            <person name="Piao C.G."/>
            <person name="Wang L.F."/>
            <person name="Tian G.Z."/>
            <person name="Zhu T.H."/>
            <person name="Guo M.W."/>
        </authorList>
    </citation>
    <scope>NUCLEOTIDE SEQUENCE [LARGE SCALE GENOMIC DNA]</scope>
    <source>
        <strain evidence="5 6">2-bin</strain>
    </source>
</reference>
<dbReference type="InterPro" id="IPR000524">
    <property type="entry name" value="Tscrpt_reg_HTH_GntR"/>
</dbReference>
<evidence type="ECO:0000313" key="6">
    <source>
        <dbReference type="Proteomes" id="UP000308917"/>
    </source>
</evidence>
<dbReference type="SUPFAM" id="SSF46785">
    <property type="entry name" value="Winged helix' DNA-binding domain"/>
    <property type="match status" value="1"/>
</dbReference>
<dbReference type="GO" id="GO:0003700">
    <property type="term" value="F:DNA-binding transcription factor activity"/>
    <property type="evidence" value="ECO:0007669"/>
    <property type="project" value="InterPro"/>
</dbReference>